<dbReference type="Pfam" id="PF01154">
    <property type="entry name" value="HMG_CoA_synt_N"/>
    <property type="match status" value="1"/>
</dbReference>
<dbReference type="CDD" id="cd00827">
    <property type="entry name" value="init_cond_enzymes"/>
    <property type="match status" value="1"/>
</dbReference>
<evidence type="ECO:0000313" key="4">
    <source>
        <dbReference type="WBParaSite" id="jg18186"/>
    </source>
</evidence>
<dbReference type="AlphaFoldDB" id="A0A915DCG7"/>
<protein>
    <submittedName>
        <fullName evidence="4">Hydroxymethylglutaryl-coenzyme A synthase N-terminal domain-containing protein</fullName>
    </submittedName>
</protein>
<keyword evidence="3" id="KW-1185">Reference proteome</keyword>
<dbReference type="GO" id="GO:0004421">
    <property type="term" value="F:hydroxymethylglutaryl-CoA synthase activity"/>
    <property type="evidence" value="ECO:0007669"/>
    <property type="project" value="TreeGrafter"/>
</dbReference>
<dbReference type="PANTHER" id="PTHR43323:SF2">
    <property type="entry name" value="HYDROXYMETHYLGLUTARYL-COA SYNTHASE"/>
    <property type="match status" value="1"/>
</dbReference>
<proteinExistence type="predicted"/>
<organism evidence="3 4">
    <name type="scientific">Ditylenchus dipsaci</name>
    <dbReference type="NCBI Taxonomy" id="166011"/>
    <lineage>
        <taxon>Eukaryota</taxon>
        <taxon>Metazoa</taxon>
        <taxon>Ecdysozoa</taxon>
        <taxon>Nematoda</taxon>
        <taxon>Chromadorea</taxon>
        <taxon>Rhabditida</taxon>
        <taxon>Tylenchina</taxon>
        <taxon>Tylenchomorpha</taxon>
        <taxon>Sphaerularioidea</taxon>
        <taxon>Anguinidae</taxon>
        <taxon>Anguininae</taxon>
        <taxon>Ditylenchus</taxon>
    </lineage>
</organism>
<sequence length="173" mass="18525">MNIGIKALEFYFPKNYVAQKDLEKYDGVSEGKYTNGLGLHEMAFCKDNEDICSISLTCTSALLENYHIDPQSIGFLEVGTETVIDKCKTVKSVVCGHLLPGVFDIHGSESKCACFGGTQSLMNAVGWVRNNYAVRKQMAIVICADIAVYDAGPARCTGGAGAIAFLVGPDAPS</sequence>
<name>A0A915DCG7_9BILA</name>
<dbReference type="GO" id="GO:0010142">
    <property type="term" value="P:farnesyl diphosphate biosynthetic process, mevalonate pathway"/>
    <property type="evidence" value="ECO:0007669"/>
    <property type="project" value="TreeGrafter"/>
</dbReference>
<evidence type="ECO:0000259" key="2">
    <source>
        <dbReference type="Pfam" id="PF01154"/>
    </source>
</evidence>
<dbReference type="Gene3D" id="3.40.47.10">
    <property type="match status" value="1"/>
</dbReference>
<accession>A0A915DCG7</accession>
<dbReference type="PANTHER" id="PTHR43323">
    <property type="entry name" value="3-HYDROXY-3-METHYLGLUTARYL COENZYME A SYNTHASE"/>
    <property type="match status" value="1"/>
</dbReference>
<reference evidence="4" key="1">
    <citation type="submission" date="2022-11" db="UniProtKB">
        <authorList>
            <consortium name="WormBaseParasite"/>
        </authorList>
    </citation>
    <scope>IDENTIFICATION</scope>
</reference>
<dbReference type="WBParaSite" id="jg18186">
    <property type="protein sequence ID" value="jg18186"/>
    <property type="gene ID" value="jg18186"/>
</dbReference>
<dbReference type="InterPro" id="IPR013528">
    <property type="entry name" value="HMG_CoA_synth_N"/>
</dbReference>
<feature type="domain" description="Hydroxymethylglutaryl-coenzyme A synthase N-terminal" evidence="2">
    <location>
        <begin position="2"/>
        <end position="172"/>
    </location>
</feature>
<keyword evidence="1" id="KW-0808">Transferase</keyword>
<dbReference type="Proteomes" id="UP000887574">
    <property type="component" value="Unplaced"/>
</dbReference>
<dbReference type="SUPFAM" id="SSF53901">
    <property type="entry name" value="Thiolase-like"/>
    <property type="match status" value="1"/>
</dbReference>
<evidence type="ECO:0000256" key="1">
    <source>
        <dbReference type="ARBA" id="ARBA00022679"/>
    </source>
</evidence>
<dbReference type="GO" id="GO:0006084">
    <property type="term" value="P:acetyl-CoA metabolic process"/>
    <property type="evidence" value="ECO:0007669"/>
    <property type="project" value="TreeGrafter"/>
</dbReference>
<dbReference type="InterPro" id="IPR016039">
    <property type="entry name" value="Thiolase-like"/>
</dbReference>
<evidence type="ECO:0000313" key="3">
    <source>
        <dbReference type="Proteomes" id="UP000887574"/>
    </source>
</evidence>